<gene>
    <name evidence="4" type="ORF">FHS74_000784</name>
</gene>
<dbReference type="RefSeq" id="WP_211106093.1">
    <property type="nucleotide sequence ID" value="NZ_JACIIZ010000002.1"/>
</dbReference>
<dbReference type="Pfam" id="PF00561">
    <property type="entry name" value="Abhydrolase_1"/>
    <property type="match status" value="1"/>
</dbReference>
<dbReference type="PIRSF" id="PIRSF005211">
    <property type="entry name" value="Ab_hydro_YheT"/>
    <property type="match status" value="1"/>
</dbReference>
<feature type="domain" description="AB hydrolase-1" evidence="3">
    <location>
        <begin position="69"/>
        <end position="311"/>
    </location>
</feature>
<keyword evidence="5" id="KW-1185">Reference proteome</keyword>
<evidence type="ECO:0000313" key="5">
    <source>
        <dbReference type="Proteomes" id="UP000539175"/>
    </source>
</evidence>
<reference evidence="4 5" key="1">
    <citation type="submission" date="2020-08" db="EMBL/GenBank/DDBJ databases">
        <title>Genomic Encyclopedia of Type Strains, Phase IV (KMG-IV): sequencing the most valuable type-strain genomes for metagenomic binning, comparative biology and taxonomic classification.</title>
        <authorList>
            <person name="Goeker M."/>
        </authorList>
    </citation>
    <scope>NUCLEOTIDE SEQUENCE [LARGE SCALE GENOMIC DNA]</scope>
    <source>
        <strain evidence="4 5">DSM 22198</strain>
    </source>
</reference>
<dbReference type="InterPro" id="IPR050960">
    <property type="entry name" value="AB_hydrolase_4_sf"/>
</dbReference>
<dbReference type="SUPFAM" id="SSF53474">
    <property type="entry name" value="alpha/beta-Hydrolases"/>
    <property type="match status" value="1"/>
</dbReference>
<dbReference type="GO" id="GO:0034338">
    <property type="term" value="F:short-chain carboxylesterase activity"/>
    <property type="evidence" value="ECO:0007669"/>
    <property type="project" value="TreeGrafter"/>
</dbReference>
<comment type="caution">
    <text evidence="4">The sequence shown here is derived from an EMBL/GenBank/DDBJ whole genome shotgun (WGS) entry which is preliminary data.</text>
</comment>
<dbReference type="AlphaFoldDB" id="A0A7X0EB68"/>
<dbReference type="Gene3D" id="3.40.50.1820">
    <property type="entry name" value="alpha/beta hydrolase"/>
    <property type="match status" value="1"/>
</dbReference>
<feature type="active site" description="Charge relay system" evidence="2">
    <location>
        <position position="152"/>
    </location>
</feature>
<dbReference type="EMBL" id="JACIIZ010000002">
    <property type="protein sequence ID" value="MBB6250243.1"/>
    <property type="molecule type" value="Genomic_DNA"/>
</dbReference>
<name>A0A7X0EB68_9PROT</name>
<accession>A0A7X0EB68</accession>
<protein>
    <recommendedName>
        <fullName evidence="3">AB hydrolase-1 domain-containing protein</fullName>
    </recommendedName>
</protein>
<evidence type="ECO:0000259" key="3">
    <source>
        <dbReference type="Pfam" id="PF00561"/>
    </source>
</evidence>
<dbReference type="PANTHER" id="PTHR10794:SF94">
    <property type="entry name" value="ESTERASE YHET-RELATED"/>
    <property type="match status" value="1"/>
</dbReference>
<dbReference type="InterPro" id="IPR029058">
    <property type="entry name" value="AB_hydrolase_fold"/>
</dbReference>
<evidence type="ECO:0000313" key="4">
    <source>
        <dbReference type="EMBL" id="MBB6250243.1"/>
    </source>
</evidence>
<dbReference type="GO" id="GO:0047372">
    <property type="term" value="F:monoacylglycerol lipase activity"/>
    <property type="evidence" value="ECO:0007669"/>
    <property type="project" value="TreeGrafter"/>
</dbReference>
<sequence>MPPLPPGYPPFRPRAPWWGPDLQTLRNTLRRPRHPLPVGEALLFPMDDGTGDCLAGTLHQPAESVGDRPLVVLVHGLAGSEDSPYIRSAAAAALARGHAALRLNLRGAGPFVGRTRQRYHAGRTADARAVLARLAAGHPGLTAGGIVVAGYSLAGNMVLKLMGEPGLPPAVRGAMAVSAPIDLSATSRRFLKARNRPYHLWLLRQMKAETLAMPAAPGSDEAGWLAAVVRARTIYDFDDGYVAPANGWRDAEEYYRVNSALRFLRGISRPTLVVHALDDPWIAPDPYRAFDWAAHPALIPLIVPQGGHVGFHGDRDQPMGERPVGEQPGGLAGTWVDRCLMRFLETLA</sequence>
<dbReference type="PANTHER" id="PTHR10794">
    <property type="entry name" value="ABHYDROLASE DOMAIN-CONTAINING PROTEIN"/>
    <property type="match status" value="1"/>
</dbReference>
<evidence type="ECO:0000256" key="2">
    <source>
        <dbReference type="PIRSR" id="PIRSR005211-1"/>
    </source>
</evidence>
<proteinExistence type="inferred from homology"/>
<comment type="similarity">
    <text evidence="1">Belongs to the AB hydrolase superfamily. AB hydrolase 4 family.</text>
</comment>
<evidence type="ECO:0000256" key="1">
    <source>
        <dbReference type="ARBA" id="ARBA00010884"/>
    </source>
</evidence>
<dbReference type="InterPro" id="IPR000073">
    <property type="entry name" value="AB_hydrolase_1"/>
</dbReference>
<feature type="active site" description="Charge relay system" evidence="2">
    <location>
        <position position="308"/>
    </location>
</feature>
<dbReference type="InterPro" id="IPR012020">
    <property type="entry name" value="ABHD4"/>
</dbReference>
<feature type="active site" description="Charge relay system" evidence="2">
    <location>
        <position position="279"/>
    </location>
</feature>
<dbReference type="Proteomes" id="UP000539175">
    <property type="component" value="Unassembled WGS sequence"/>
</dbReference>
<organism evidence="4 5">
    <name type="scientific">Nitrospirillum iridis</name>
    <dbReference type="NCBI Taxonomy" id="765888"/>
    <lineage>
        <taxon>Bacteria</taxon>
        <taxon>Pseudomonadati</taxon>
        <taxon>Pseudomonadota</taxon>
        <taxon>Alphaproteobacteria</taxon>
        <taxon>Rhodospirillales</taxon>
        <taxon>Azospirillaceae</taxon>
        <taxon>Nitrospirillum</taxon>
    </lineage>
</organism>